<dbReference type="AlphaFoldDB" id="A0A2A4I2R5"/>
<sequence length="101" mass="11175">MADISKLKKATRLGSPPPISEASQNLDAPEVAPAPPAAPLITATRIDARSSRKTNRTQQFATRVTPEWDNRIREIAQREGLLLTEVLEKALDAYEKLLAQR</sequence>
<dbReference type="EMBL" id="NWVC01000021">
    <property type="protein sequence ID" value="PCG12931.1"/>
    <property type="molecule type" value="Genomic_DNA"/>
</dbReference>
<feature type="region of interest" description="Disordered" evidence="1">
    <location>
        <begin position="1"/>
        <end position="36"/>
    </location>
</feature>
<gene>
    <name evidence="2" type="ORF">COA07_17310</name>
</gene>
<proteinExistence type="predicted"/>
<keyword evidence="3" id="KW-1185">Reference proteome</keyword>
<organism evidence="2 3">
    <name type="scientific">Sphingomonas adhaesiva</name>
    <dbReference type="NCBI Taxonomy" id="28212"/>
    <lineage>
        <taxon>Bacteria</taxon>
        <taxon>Pseudomonadati</taxon>
        <taxon>Pseudomonadota</taxon>
        <taxon>Alphaproteobacteria</taxon>
        <taxon>Sphingomonadales</taxon>
        <taxon>Sphingomonadaceae</taxon>
        <taxon>Sphingomonas</taxon>
    </lineage>
</organism>
<reference evidence="2 3" key="1">
    <citation type="submission" date="2017-09" db="EMBL/GenBank/DDBJ databases">
        <title>Sphingomonas adhaesiva DSM 7418, whole genome shotgun sequence.</title>
        <authorList>
            <person name="Feng G."/>
            <person name="Zhu H."/>
        </authorList>
    </citation>
    <scope>NUCLEOTIDE SEQUENCE [LARGE SCALE GENOMIC DNA]</scope>
    <source>
        <strain evidence="2 3">DSM 7418</strain>
    </source>
</reference>
<evidence type="ECO:0000256" key="1">
    <source>
        <dbReference type="SAM" id="MobiDB-lite"/>
    </source>
</evidence>
<dbReference type="Proteomes" id="UP000218323">
    <property type="component" value="Unassembled WGS sequence"/>
</dbReference>
<evidence type="ECO:0008006" key="4">
    <source>
        <dbReference type="Google" id="ProtNLM"/>
    </source>
</evidence>
<accession>A0A2A4I2R5</accession>
<evidence type="ECO:0000313" key="3">
    <source>
        <dbReference type="Proteomes" id="UP000218323"/>
    </source>
</evidence>
<name>A0A2A4I2R5_9SPHN</name>
<evidence type="ECO:0000313" key="2">
    <source>
        <dbReference type="EMBL" id="PCG12931.1"/>
    </source>
</evidence>
<protein>
    <recommendedName>
        <fullName evidence="4">Stability/partitioning determinant</fullName>
    </recommendedName>
</protein>
<comment type="caution">
    <text evidence="2">The sequence shown here is derived from an EMBL/GenBank/DDBJ whole genome shotgun (WGS) entry which is preliminary data.</text>
</comment>